<reference evidence="2" key="3">
    <citation type="submission" date="2015-04" db="UniProtKB">
        <authorList>
            <consortium name="EnsemblPlants"/>
        </authorList>
    </citation>
    <scope>IDENTIFICATION</scope>
    <source>
        <strain evidence="2">cv. Jemalong A17</strain>
    </source>
</reference>
<dbReference type="HOGENOM" id="CLU_208090_0_0_1"/>
<proteinExistence type="predicted"/>
<dbReference type="EnsemblPlants" id="KEH38012">
    <property type="protein sequence ID" value="KEH38012"/>
    <property type="gene ID" value="MTR_2g055930"/>
</dbReference>
<keyword evidence="3" id="KW-1185">Reference proteome</keyword>
<gene>
    <name evidence="1" type="ordered locus">MTR_2g055930</name>
</gene>
<name>A0A072V863_MEDTR</name>
<accession>A0A072V863</accession>
<dbReference type="Proteomes" id="UP000002051">
    <property type="component" value="Chromosome 2"/>
</dbReference>
<dbReference type="PaxDb" id="3880-AES80843"/>
<reference evidence="1 3" key="1">
    <citation type="journal article" date="2011" name="Nature">
        <title>The Medicago genome provides insight into the evolution of rhizobial symbioses.</title>
        <authorList>
            <person name="Young N.D."/>
            <person name="Debelle F."/>
            <person name="Oldroyd G.E."/>
            <person name="Geurts R."/>
            <person name="Cannon S.B."/>
            <person name="Udvardi M.K."/>
            <person name="Benedito V.A."/>
            <person name="Mayer K.F."/>
            <person name="Gouzy J."/>
            <person name="Schoof H."/>
            <person name="Van de Peer Y."/>
            <person name="Proost S."/>
            <person name="Cook D.R."/>
            <person name="Meyers B.C."/>
            <person name="Spannagl M."/>
            <person name="Cheung F."/>
            <person name="De Mita S."/>
            <person name="Krishnakumar V."/>
            <person name="Gundlach H."/>
            <person name="Zhou S."/>
            <person name="Mudge J."/>
            <person name="Bharti A.K."/>
            <person name="Murray J.D."/>
            <person name="Naoumkina M.A."/>
            <person name="Rosen B."/>
            <person name="Silverstein K.A."/>
            <person name="Tang H."/>
            <person name="Rombauts S."/>
            <person name="Zhao P.X."/>
            <person name="Zhou P."/>
            <person name="Barbe V."/>
            <person name="Bardou P."/>
            <person name="Bechner M."/>
            <person name="Bellec A."/>
            <person name="Berger A."/>
            <person name="Berges H."/>
            <person name="Bidwell S."/>
            <person name="Bisseling T."/>
            <person name="Choisne N."/>
            <person name="Couloux A."/>
            <person name="Denny R."/>
            <person name="Deshpande S."/>
            <person name="Dai X."/>
            <person name="Doyle J.J."/>
            <person name="Dudez A.M."/>
            <person name="Farmer A.D."/>
            <person name="Fouteau S."/>
            <person name="Franken C."/>
            <person name="Gibelin C."/>
            <person name="Gish J."/>
            <person name="Goldstein S."/>
            <person name="Gonzalez A.J."/>
            <person name="Green P.J."/>
            <person name="Hallab A."/>
            <person name="Hartog M."/>
            <person name="Hua A."/>
            <person name="Humphray S.J."/>
            <person name="Jeong D.H."/>
            <person name="Jing Y."/>
            <person name="Jocker A."/>
            <person name="Kenton S.M."/>
            <person name="Kim D.J."/>
            <person name="Klee K."/>
            <person name="Lai H."/>
            <person name="Lang C."/>
            <person name="Lin S."/>
            <person name="Macmil S.L."/>
            <person name="Magdelenat G."/>
            <person name="Matthews L."/>
            <person name="McCorrison J."/>
            <person name="Monaghan E.L."/>
            <person name="Mun J.H."/>
            <person name="Najar F.Z."/>
            <person name="Nicholson C."/>
            <person name="Noirot C."/>
            <person name="O'Bleness M."/>
            <person name="Paule C.R."/>
            <person name="Poulain J."/>
            <person name="Prion F."/>
            <person name="Qin B."/>
            <person name="Qu C."/>
            <person name="Retzel E.F."/>
            <person name="Riddle C."/>
            <person name="Sallet E."/>
            <person name="Samain S."/>
            <person name="Samson N."/>
            <person name="Sanders I."/>
            <person name="Saurat O."/>
            <person name="Scarpelli C."/>
            <person name="Schiex T."/>
            <person name="Segurens B."/>
            <person name="Severin A.J."/>
            <person name="Sherrier D.J."/>
            <person name="Shi R."/>
            <person name="Sims S."/>
            <person name="Singer S.R."/>
            <person name="Sinharoy S."/>
            <person name="Sterck L."/>
            <person name="Viollet A."/>
            <person name="Wang B.B."/>
            <person name="Wang K."/>
            <person name="Wang M."/>
            <person name="Wang X."/>
            <person name="Warfsmann J."/>
            <person name="Weissenbach J."/>
            <person name="White D.D."/>
            <person name="White J.D."/>
            <person name="Wiley G.B."/>
            <person name="Wincker P."/>
            <person name="Xing Y."/>
            <person name="Yang L."/>
            <person name="Yao Z."/>
            <person name="Ying F."/>
            <person name="Zhai J."/>
            <person name="Zhou L."/>
            <person name="Zuber A."/>
            <person name="Denarie J."/>
            <person name="Dixon R.A."/>
            <person name="May G.D."/>
            <person name="Schwartz D.C."/>
            <person name="Rogers J."/>
            <person name="Quetier F."/>
            <person name="Town C.D."/>
            <person name="Roe B.A."/>
        </authorList>
    </citation>
    <scope>NUCLEOTIDE SEQUENCE [LARGE SCALE GENOMIC DNA]</scope>
    <source>
        <strain evidence="1">A17</strain>
        <strain evidence="2 3">cv. Jemalong A17</strain>
    </source>
</reference>
<evidence type="ECO:0000313" key="3">
    <source>
        <dbReference type="Proteomes" id="UP000002051"/>
    </source>
</evidence>
<dbReference type="EMBL" id="CM001218">
    <property type="protein sequence ID" value="KEH38012.1"/>
    <property type="molecule type" value="Genomic_DNA"/>
</dbReference>
<evidence type="ECO:0000313" key="1">
    <source>
        <dbReference type="EMBL" id="KEH38012.1"/>
    </source>
</evidence>
<reference evidence="1 3" key="2">
    <citation type="journal article" date="2014" name="BMC Genomics">
        <title>An improved genome release (version Mt4.0) for the model legume Medicago truncatula.</title>
        <authorList>
            <person name="Tang H."/>
            <person name="Krishnakumar V."/>
            <person name="Bidwell S."/>
            <person name="Rosen B."/>
            <person name="Chan A."/>
            <person name="Zhou S."/>
            <person name="Gentzbittel L."/>
            <person name="Childs K.L."/>
            <person name="Yandell M."/>
            <person name="Gundlach H."/>
            <person name="Mayer K.F."/>
            <person name="Schwartz D.C."/>
            <person name="Town C.D."/>
        </authorList>
    </citation>
    <scope>GENOME REANNOTATION</scope>
    <source>
        <strain evidence="1">A17</strain>
        <strain evidence="2 3">cv. Jemalong A17</strain>
    </source>
</reference>
<evidence type="ECO:0000313" key="2">
    <source>
        <dbReference type="EnsemblPlants" id="KEH38012"/>
    </source>
</evidence>
<dbReference type="AlphaFoldDB" id="A0A072V863"/>
<sequence length="63" mass="7690">MKFEFNECCFLQLWVEWIGLRFPKIRRCCCDFPAHCRCDFPAAVHRVVVVVGRVRDMERERER</sequence>
<protein>
    <submittedName>
        <fullName evidence="1 2">Uncharacterized protein</fullName>
    </submittedName>
</protein>
<organism evidence="1 3">
    <name type="scientific">Medicago truncatula</name>
    <name type="common">Barrel medic</name>
    <name type="synonym">Medicago tribuloides</name>
    <dbReference type="NCBI Taxonomy" id="3880"/>
    <lineage>
        <taxon>Eukaryota</taxon>
        <taxon>Viridiplantae</taxon>
        <taxon>Streptophyta</taxon>
        <taxon>Embryophyta</taxon>
        <taxon>Tracheophyta</taxon>
        <taxon>Spermatophyta</taxon>
        <taxon>Magnoliopsida</taxon>
        <taxon>eudicotyledons</taxon>
        <taxon>Gunneridae</taxon>
        <taxon>Pentapetalae</taxon>
        <taxon>rosids</taxon>
        <taxon>fabids</taxon>
        <taxon>Fabales</taxon>
        <taxon>Fabaceae</taxon>
        <taxon>Papilionoideae</taxon>
        <taxon>50 kb inversion clade</taxon>
        <taxon>NPAAA clade</taxon>
        <taxon>Hologalegina</taxon>
        <taxon>IRL clade</taxon>
        <taxon>Trifolieae</taxon>
        <taxon>Medicago</taxon>
    </lineage>
</organism>